<proteinExistence type="predicted"/>
<accession>A0A3R7Q3T0</accession>
<evidence type="ECO:0000313" key="2">
    <source>
        <dbReference type="EMBL" id="ROT85331.1"/>
    </source>
</evidence>
<gene>
    <name evidence="2" type="ORF">C7M84_016703</name>
</gene>
<dbReference type="AlphaFoldDB" id="A0A3R7Q3T0"/>
<dbReference type="EMBL" id="QCYY01000310">
    <property type="protein sequence ID" value="ROT85331.1"/>
    <property type="molecule type" value="Genomic_DNA"/>
</dbReference>
<dbReference type="Proteomes" id="UP000283509">
    <property type="component" value="Unassembled WGS sequence"/>
</dbReference>
<dbReference type="InterPro" id="IPR023213">
    <property type="entry name" value="CAT-like_dom_sf"/>
</dbReference>
<keyword evidence="3" id="KW-1185">Reference proteome</keyword>
<evidence type="ECO:0000259" key="1">
    <source>
        <dbReference type="Pfam" id="PF00668"/>
    </source>
</evidence>
<dbReference type="OrthoDB" id="6360511at2759"/>
<protein>
    <recommendedName>
        <fullName evidence="1">Condensation domain-containing protein</fullName>
    </recommendedName>
</protein>
<dbReference type="PANTHER" id="PTHR28037">
    <property type="entry name" value="ALCOHOL O-ACETYLTRANSFERASE 1-RELATED"/>
    <property type="match status" value="1"/>
</dbReference>
<organism evidence="2 3">
    <name type="scientific">Penaeus vannamei</name>
    <name type="common">Whiteleg shrimp</name>
    <name type="synonym">Litopenaeus vannamei</name>
    <dbReference type="NCBI Taxonomy" id="6689"/>
    <lineage>
        <taxon>Eukaryota</taxon>
        <taxon>Metazoa</taxon>
        <taxon>Ecdysozoa</taxon>
        <taxon>Arthropoda</taxon>
        <taxon>Crustacea</taxon>
        <taxon>Multicrustacea</taxon>
        <taxon>Malacostraca</taxon>
        <taxon>Eumalacostraca</taxon>
        <taxon>Eucarida</taxon>
        <taxon>Decapoda</taxon>
        <taxon>Dendrobranchiata</taxon>
        <taxon>Penaeoidea</taxon>
        <taxon>Penaeidae</taxon>
        <taxon>Penaeus</taxon>
    </lineage>
</organism>
<dbReference type="Gene3D" id="3.30.559.10">
    <property type="entry name" value="Chloramphenicol acetyltransferase-like domain"/>
    <property type="match status" value="1"/>
</dbReference>
<dbReference type="GO" id="GO:0003824">
    <property type="term" value="F:catalytic activity"/>
    <property type="evidence" value="ECO:0007669"/>
    <property type="project" value="InterPro"/>
</dbReference>
<comment type="caution">
    <text evidence="2">The sequence shown here is derived from an EMBL/GenBank/DDBJ whole genome shotgun (WGS) entry which is preliminary data.</text>
</comment>
<sequence>MPDRRVGGDRILFMVVECAHQSTPCPSRRIPNHVRFDSTSSEAKVLVVGLPCTADRAQSVVGLSSNGMNTEGDVKWLFPVGSSVEKMNVAATHAQLNLIASLTLRSAVPLSADHFHRTLVQLQRKVASLRTCFRQRDQELWVCEVMEPKIDFQVIENSDLETEIDKLIIKPFAKPAVEPVWLARLLQTSDEPSCRGSELKDFPHQYSFLFSFHHGAVDGISGLLVLTAFQKLLEDVVTGAHISEEQYGRLVSEEQTMKLERKTLDKLESNPKEFQRLVEEMAGTISTPLINQAFGTPAKEEFPTRILQRVVKAHQLHTLHERCRSLGITLNSALASIINTALVELVAEAGLEKDAYAITSQHAINKRRYWKGDNSMVLGNHVGPMSHTMHTPRGNRKDFWEYAKRFDTEFRKKLKEEYIFQEKIIRSRLLPEDYSHEAFYSSSPPTVYDYLMSNIVIPHKFDMIREVIQLTD</sequence>
<dbReference type="InterPro" id="IPR001242">
    <property type="entry name" value="Condensation_dom"/>
</dbReference>
<dbReference type="InterPro" id="IPR052058">
    <property type="entry name" value="Alcohol_O-acetyltransferase"/>
</dbReference>
<name>A0A3R7Q3T0_PENVA</name>
<feature type="domain" description="Condensation" evidence="1">
    <location>
        <begin position="101"/>
        <end position="345"/>
    </location>
</feature>
<dbReference type="PANTHER" id="PTHR28037:SF1">
    <property type="entry name" value="ALCOHOL O-ACETYLTRANSFERASE 1-RELATED"/>
    <property type="match status" value="1"/>
</dbReference>
<evidence type="ECO:0000313" key="3">
    <source>
        <dbReference type="Proteomes" id="UP000283509"/>
    </source>
</evidence>
<dbReference type="Pfam" id="PF00668">
    <property type="entry name" value="Condensation"/>
    <property type="match status" value="1"/>
</dbReference>
<reference evidence="2 3" key="2">
    <citation type="submission" date="2019-01" db="EMBL/GenBank/DDBJ databases">
        <title>The decoding of complex shrimp genome reveals the adaptation for benthos swimmer, frequently molting mechanism and breeding impact on genome.</title>
        <authorList>
            <person name="Sun Y."/>
            <person name="Gao Y."/>
            <person name="Yu Y."/>
        </authorList>
    </citation>
    <scope>NUCLEOTIDE SEQUENCE [LARGE SCALE GENOMIC DNA]</scope>
    <source>
        <tissue evidence="2">Muscle</tissue>
    </source>
</reference>
<dbReference type="SUPFAM" id="SSF52777">
    <property type="entry name" value="CoA-dependent acyltransferases"/>
    <property type="match status" value="2"/>
</dbReference>
<reference evidence="2 3" key="1">
    <citation type="submission" date="2018-04" db="EMBL/GenBank/DDBJ databases">
        <authorList>
            <person name="Zhang X."/>
            <person name="Yuan J."/>
            <person name="Li F."/>
            <person name="Xiang J."/>
        </authorList>
    </citation>
    <scope>NUCLEOTIDE SEQUENCE [LARGE SCALE GENOMIC DNA]</scope>
    <source>
        <tissue evidence="2">Muscle</tissue>
    </source>
</reference>